<dbReference type="InterPro" id="IPR023365">
    <property type="entry name" value="Sortase_dom-sf"/>
</dbReference>
<evidence type="ECO:0000313" key="6">
    <source>
        <dbReference type="EMBL" id="MSS42619.1"/>
    </source>
</evidence>
<accession>A0A844FF47</accession>
<evidence type="ECO:0000256" key="2">
    <source>
        <dbReference type="ARBA" id="ARBA00022801"/>
    </source>
</evidence>
<dbReference type="InterPro" id="IPR042007">
    <property type="entry name" value="Sortase_A"/>
</dbReference>
<keyword evidence="5" id="KW-0812">Transmembrane</keyword>
<dbReference type="Gene3D" id="2.40.260.10">
    <property type="entry name" value="Sortase"/>
    <property type="match status" value="1"/>
</dbReference>
<evidence type="ECO:0000313" key="7">
    <source>
        <dbReference type="Proteomes" id="UP000462760"/>
    </source>
</evidence>
<feature type="active site" description="Proton donor/acceptor" evidence="4">
    <location>
        <position position="127"/>
    </location>
</feature>
<dbReference type="SUPFAM" id="SSF63817">
    <property type="entry name" value="Sortase"/>
    <property type="match status" value="1"/>
</dbReference>
<feature type="active site" description="Acyl-thioester intermediate" evidence="4">
    <location>
        <position position="193"/>
    </location>
</feature>
<keyword evidence="2" id="KW-0378">Hydrolase</keyword>
<dbReference type="GO" id="GO:0008234">
    <property type="term" value="F:cysteine-type peptidase activity"/>
    <property type="evidence" value="ECO:0007669"/>
    <property type="project" value="UniProtKB-KW"/>
</dbReference>
<dbReference type="CDD" id="cd06165">
    <property type="entry name" value="Sortase_A"/>
    <property type="match status" value="1"/>
</dbReference>
<protein>
    <submittedName>
        <fullName evidence="6">Class A sortase</fullName>
    </submittedName>
</protein>
<feature type="transmembrane region" description="Helical" evidence="5">
    <location>
        <begin position="6"/>
        <end position="24"/>
    </location>
</feature>
<evidence type="ECO:0000256" key="1">
    <source>
        <dbReference type="ARBA" id="ARBA00022670"/>
    </source>
</evidence>
<dbReference type="InterPro" id="IPR005754">
    <property type="entry name" value="Sortase"/>
</dbReference>
<keyword evidence="3" id="KW-0788">Thiol protease</keyword>
<gene>
    <name evidence="6" type="ORF">FYJ27_02560</name>
</gene>
<keyword evidence="1" id="KW-0645">Protease</keyword>
<keyword evidence="5" id="KW-1133">Transmembrane helix</keyword>
<dbReference type="AlphaFoldDB" id="A0A844FF47"/>
<sequence length="222" mass="24929">MLKKIVATILIIIGIILILTPFLTEQIIKYYNKNISIDEISMENIEANDKLEGEFDFSSVEDVDIRSIINGTMNFDKNLVVGVLIIPDLNINLPILKGLNDSNLMVGAATMKPEQSMGEGNYTLAGHHMKNKELLFGSLMDIQVGSKVIISDKKNIYEYKIYDTVVVPDTAMDMIEDEKAEKKGKPIISLMTCYHSSRTGKRFFALGELVNKYPFEDNNAIN</sequence>
<evidence type="ECO:0000256" key="5">
    <source>
        <dbReference type="SAM" id="Phobius"/>
    </source>
</evidence>
<dbReference type="EMBL" id="VULR01000002">
    <property type="protein sequence ID" value="MSS42619.1"/>
    <property type="molecule type" value="Genomic_DNA"/>
</dbReference>
<reference evidence="6 7" key="1">
    <citation type="submission" date="2019-08" db="EMBL/GenBank/DDBJ databases">
        <title>In-depth cultivation of the pig gut microbiome towards novel bacterial diversity and tailored functional studies.</title>
        <authorList>
            <person name="Wylensek D."/>
            <person name="Hitch T.C.A."/>
            <person name="Clavel T."/>
        </authorList>
    </citation>
    <scope>NUCLEOTIDE SEQUENCE [LARGE SCALE GENOMIC DNA]</scope>
    <source>
        <strain evidence="6 7">Med78-601-WT-4W-RMD-3</strain>
    </source>
</reference>
<dbReference type="Pfam" id="PF04203">
    <property type="entry name" value="Sortase"/>
    <property type="match status" value="1"/>
</dbReference>
<name>A0A844FF47_9FIRM</name>
<keyword evidence="5" id="KW-0472">Membrane</keyword>
<comment type="caution">
    <text evidence="6">The sequence shown here is derived from an EMBL/GenBank/DDBJ whole genome shotgun (WGS) entry which is preliminary data.</text>
</comment>
<dbReference type="Proteomes" id="UP000462760">
    <property type="component" value="Unassembled WGS sequence"/>
</dbReference>
<dbReference type="NCBIfam" id="TIGR01076">
    <property type="entry name" value="sortase_fam"/>
    <property type="match status" value="1"/>
</dbReference>
<proteinExistence type="predicted"/>
<organism evidence="6 7">
    <name type="scientific">Anaerosalibacter bizertensis</name>
    <dbReference type="NCBI Taxonomy" id="932217"/>
    <lineage>
        <taxon>Bacteria</taxon>
        <taxon>Bacillati</taxon>
        <taxon>Bacillota</taxon>
        <taxon>Tissierellia</taxon>
        <taxon>Tissierellales</taxon>
        <taxon>Sporanaerobacteraceae</taxon>
        <taxon>Anaerosalibacter</taxon>
    </lineage>
</organism>
<dbReference type="GO" id="GO:0006508">
    <property type="term" value="P:proteolysis"/>
    <property type="evidence" value="ECO:0007669"/>
    <property type="project" value="UniProtKB-KW"/>
</dbReference>
<evidence type="ECO:0000256" key="4">
    <source>
        <dbReference type="PIRSR" id="PIRSR605754-1"/>
    </source>
</evidence>
<evidence type="ECO:0000256" key="3">
    <source>
        <dbReference type="ARBA" id="ARBA00022807"/>
    </source>
</evidence>